<dbReference type="InterPro" id="IPR036388">
    <property type="entry name" value="WH-like_DNA-bd_sf"/>
</dbReference>
<keyword evidence="6" id="KW-0539">Nucleus</keyword>
<feature type="domain" description="Homologous-pairing protein 2 winged helix" evidence="9">
    <location>
        <begin position="2"/>
        <end position="62"/>
    </location>
</feature>
<dbReference type="Pfam" id="PF07106">
    <property type="entry name" value="WHD_TBPIP"/>
    <property type="match status" value="1"/>
</dbReference>
<dbReference type="EMBL" id="JAPXFL010000002">
    <property type="protein sequence ID" value="KAK9511170.1"/>
    <property type="molecule type" value="Genomic_DNA"/>
</dbReference>
<reference evidence="11 12" key="1">
    <citation type="submission" date="2022-12" db="EMBL/GenBank/DDBJ databases">
        <title>Chromosome-level genome assembly of true bugs.</title>
        <authorList>
            <person name="Ma L."/>
            <person name="Li H."/>
        </authorList>
    </citation>
    <scope>NUCLEOTIDE SEQUENCE [LARGE SCALE GENOMIC DNA]</scope>
    <source>
        <strain evidence="11">Lab_2022b</strain>
    </source>
</reference>
<dbReference type="GO" id="GO:0120230">
    <property type="term" value="F:recombinase activator activity"/>
    <property type="evidence" value="ECO:0007669"/>
    <property type="project" value="TreeGrafter"/>
</dbReference>
<keyword evidence="7" id="KW-0469">Meiosis</keyword>
<evidence type="ECO:0000313" key="12">
    <source>
        <dbReference type="Proteomes" id="UP001461498"/>
    </source>
</evidence>
<dbReference type="Proteomes" id="UP001461498">
    <property type="component" value="Unassembled WGS sequence"/>
</dbReference>
<evidence type="ECO:0000256" key="7">
    <source>
        <dbReference type="ARBA" id="ARBA00023254"/>
    </source>
</evidence>
<evidence type="ECO:0000313" key="11">
    <source>
        <dbReference type="EMBL" id="KAK9511170.1"/>
    </source>
</evidence>
<evidence type="ECO:0000256" key="4">
    <source>
        <dbReference type="ARBA" id="ARBA00023054"/>
    </source>
</evidence>
<name>A0AAW1DRT7_9HEMI</name>
<sequence>MATQAVLKYLKDTNRPYSANDIVQNMHKEYTKGQIQKSLDELVADGSIFEKVYGKQKVYCVKQEDMVIDAADDELNELNSKISSTTEALKNLKAELTTVESSLKTLLTEPTTEEAIKEINQLKEENGKLQEKIKVLKESTDLVPEKEKTAVLNKKTKYLNDYRKRKRICMSIINEILENYPKSKKVLLEEIGIEQDGDEVLDKIQ</sequence>
<evidence type="ECO:0000259" key="10">
    <source>
        <dbReference type="Pfam" id="PF18517"/>
    </source>
</evidence>
<gene>
    <name evidence="11" type="ORF">O3M35_005782</name>
</gene>
<evidence type="ECO:0000256" key="3">
    <source>
        <dbReference type="ARBA" id="ARBA00016093"/>
    </source>
</evidence>
<organism evidence="11 12">
    <name type="scientific">Rhynocoris fuscipes</name>
    <dbReference type="NCBI Taxonomy" id="488301"/>
    <lineage>
        <taxon>Eukaryota</taxon>
        <taxon>Metazoa</taxon>
        <taxon>Ecdysozoa</taxon>
        <taxon>Arthropoda</taxon>
        <taxon>Hexapoda</taxon>
        <taxon>Insecta</taxon>
        <taxon>Pterygota</taxon>
        <taxon>Neoptera</taxon>
        <taxon>Paraneoptera</taxon>
        <taxon>Hemiptera</taxon>
        <taxon>Heteroptera</taxon>
        <taxon>Panheteroptera</taxon>
        <taxon>Cimicomorpha</taxon>
        <taxon>Reduviidae</taxon>
        <taxon>Harpactorinae</taxon>
        <taxon>Harpactorini</taxon>
        <taxon>Rhynocoris</taxon>
    </lineage>
</organism>
<dbReference type="PANTHER" id="PTHR15938">
    <property type="entry name" value="TBP-1 INTERACTING PROTEIN"/>
    <property type="match status" value="1"/>
</dbReference>
<feature type="coiled-coil region" evidence="8">
    <location>
        <begin position="61"/>
        <end position="139"/>
    </location>
</feature>
<proteinExistence type="inferred from homology"/>
<dbReference type="GO" id="GO:0120231">
    <property type="term" value="C:DNA recombinase auxiliary factor complex"/>
    <property type="evidence" value="ECO:0007669"/>
    <property type="project" value="TreeGrafter"/>
</dbReference>
<comment type="caution">
    <text evidence="11">The sequence shown here is derived from an EMBL/GenBank/DDBJ whole genome shotgun (WGS) entry which is preliminary data.</text>
</comment>
<dbReference type="InterPro" id="IPR010776">
    <property type="entry name" value="Hop2_WH_dom"/>
</dbReference>
<evidence type="ECO:0000256" key="1">
    <source>
        <dbReference type="ARBA" id="ARBA00004123"/>
    </source>
</evidence>
<keyword evidence="4 8" id="KW-0175">Coiled coil</keyword>
<evidence type="ECO:0000256" key="5">
    <source>
        <dbReference type="ARBA" id="ARBA00023172"/>
    </source>
</evidence>
<dbReference type="InterPro" id="IPR040661">
    <property type="entry name" value="LZ3wCH"/>
</dbReference>
<evidence type="ECO:0000259" key="9">
    <source>
        <dbReference type="Pfam" id="PF07106"/>
    </source>
</evidence>
<dbReference type="PANTHER" id="PTHR15938:SF0">
    <property type="entry name" value="HOMOLOGOUS-PAIRING PROTEIN 2 HOMOLOG"/>
    <property type="match status" value="1"/>
</dbReference>
<keyword evidence="12" id="KW-1185">Reference proteome</keyword>
<dbReference type="Pfam" id="PF18517">
    <property type="entry name" value="LZ3wCH"/>
    <property type="match status" value="1"/>
</dbReference>
<feature type="domain" description="Leucine zipper with capping helix" evidence="10">
    <location>
        <begin position="146"/>
        <end position="198"/>
    </location>
</feature>
<protein>
    <recommendedName>
        <fullName evidence="3">Homologous-pairing protein 2 homolog</fullName>
    </recommendedName>
</protein>
<keyword evidence="5" id="KW-0233">DNA recombination</keyword>
<dbReference type="GO" id="GO:0000794">
    <property type="term" value="C:condensed nuclear chromosome"/>
    <property type="evidence" value="ECO:0007669"/>
    <property type="project" value="TreeGrafter"/>
</dbReference>
<comment type="subcellular location">
    <subcellularLocation>
        <location evidence="1">Nucleus</location>
    </subcellularLocation>
</comment>
<dbReference type="GO" id="GO:0007129">
    <property type="term" value="P:homologous chromosome pairing at meiosis"/>
    <property type="evidence" value="ECO:0007669"/>
    <property type="project" value="TreeGrafter"/>
</dbReference>
<evidence type="ECO:0000256" key="8">
    <source>
        <dbReference type="SAM" id="Coils"/>
    </source>
</evidence>
<dbReference type="AlphaFoldDB" id="A0AAW1DRT7"/>
<evidence type="ECO:0000256" key="6">
    <source>
        <dbReference type="ARBA" id="ARBA00023242"/>
    </source>
</evidence>
<dbReference type="GO" id="GO:0010774">
    <property type="term" value="P:meiotic strand invasion involved in reciprocal meiotic recombination"/>
    <property type="evidence" value="ECO:0007669"/>
    <property type="project" value="TreeGrafter"/>
</dbReference>
<dbReference type="GO" id="GO:0003690">
    <property type="term" value="F:double-stranded DNA binding"/>
    <property type="evidence" value="ECO:0007669"/>
    <property type="project" value="TreeGrafter"/>
</dbReference>
<accession>A0AAW1DRT7</accession>
<comment type="similarity">
    <text evidence="2">Belongs to the HOP2 family.</text>
</comment>
<dbReference type="GO" id="GO:0000709">
    <property type="term" value="P:meiotic joint molecule formation"/>
    <property type="evidence" value="ECO:0007669"/>
    <property type="project" value="TreeGrafter"/>
</dbReference>
<dbReference type="Gene3D" id="1.10.10.10">
    <property type="entry name" value="Winged helix-like DNA-binding domain superfamily/Winged helix DNA-binding domain"/>
    <property type="match status" value="1"/>
</dbReference>
<evidence type="ECO:0000256" key="2">
    <source>
        <dbReference type="ARBA" id="ARBA00007922"/>
    </source>
</evidence>